<dbReference type="EMBL" id="HG970332">
    <property type="protein sequence ID" value="CEF72313.1"/>
    <property type="molecule type" value="Genomic_DNA"/>
</dbReference>
<sequence length="52" mass="5896">MRSRSKLGKPQRWLLHVSCVNEDTPNTLTGDCDLEGYKENKKDLVPDYGSSL</sequence>
<dbReference type="EnsemblFungi" id="CEF72313">
    <property type="protein sequence ID" value="CEF72313"/>
    <property type="gene ID" value="FGRRES_15736"/>
</dbReference>
<dbReference type="InParanoid" id="A0A098D086"/>
<reference evidence="2" key="4">
    <citation type="submission" date="2017-01" db="UniProtKB">
        <authorList>
            <consortium name="EnsemblFungi"/>
        </authorList>
    </citation>
    <scope>IDENTIFICATION</scope>
    <source>
        <strain evidence="2">PH-1 / ATCC MYA-4620 / FGSC 9075 / NRRL 31084</strain>
    </source>
</reference>
<reference evidence="2 3" key="2">
    <citation type="journal article" date="2010" name="Nature">
        <title>Comparative genomics reveals mobile pathogenicity chromosomes in Fusarium.</title>
        <authorList>
            <person name="Ma L.J."/>
            <person name="van der Does H.C."/>
            <person name="Borkovich K.A."/>
            <person name="Coleman J.J."/>
            <person name="Daboussi M.J."/>
            <person name="Di Pietro A."/>
            <person name="Dufresne M."/>
            <person name="Freitag M."/>
            <person name="Grabherr M."/>
            <person name="Henrissat B."/>
            <person name="Houterman P.M."/>
            <person name="Kang S."/>
            <person name="Shim W.B."/>
            <person name="Woloshuk C."/>
            <person name="Xie X."/>
            <person name="Xu J.R."/>
            <person name="Antoniw J."/>
            <person name="Baker S.E."/>
            <person name="Bluhm B.H."/>
            <person name="Breakspear A."/>
            <person name="Brown D.W."/>
            <person name="Butchko R.A."/>
            <person name="Chapman S."/>
            <person name="Coulson R."/>
            <person name="Coutinho P.M."/>
            <person name="Danchin E.G."/>
            <person name="Diener A."/>
            <person name="Gale L.R."/>
            <person name="Gardiner D.M."/>
            <person name="Goff S."/>
            <person name="Hammond-Kosack K.E."/>
            <person name="Hilburn K."/>
            <person name="Hua-Van A."/>
            <person name="Jonkers W."/>
            <person name="Kazan K."/>
            <person name="Kodira C.D."/>
            <person name="Koehrsen M."/>
            <person name="Kumar L."/>
            <person name="Lee Y.H."/>
            <person name="Li L."/>
            <person name="Manners J.M."/>
            <person name="Miranda-Saavedra D."/>
            <person name="Mukherjee M."/>
            <person name="Park G."/>
            <person name="Park J."/>
            <person name="Park S.Y."/>
            <person name="Proctor R.H."/>
            <person name="Regev A."/>
            <person name="Ruiz-Roldan M.C."/>
            <person name="Sain D."/>
            <person name="Sakthikumar S."/>
            <person name="Sykes S."/>
            <person name="Schwartz D.C."/>
            <person name="Turgeon B.G."/>
            <person name="Wapinski I."/>
            <person name="Yoder O."/>
            <person name="Young S."/>
            <person name="Zeng Q."/>
            <person name="Zhou S."/>
            <person name="Galagan J."/>
            <person name="Cuomo C.A."/>
            <person name="Kistler H.C."/>
            <person name="Rep M."/>
        </authorList>
    </citation>
    <scope>GENOME REANNOTATION</scope>
    <source>
        <strain evidence="3">ATCC MYA-4620 / CBS 123657 / FGSC 9075 / NRRL 31084 / PH-1</strain>
        <strain evidence="2">PH-1 / ATCC MYA-4620 / FGSC 9075 / NRRL 31084</strain>
    </source>
</reference>
<evidence type="ECO:0000313" key="2">
    <source>
        <dbReference type="EnsemblFungi" id="CEF72313"/>
    </source>
</evidence>
<gene>
    <name evidence="1" type="ORF">FGRAMPH1_01T01021</name>
</gene>
<reference evidence="1 3" key="3">
    <citation type="journal article" date="2015" name="BMC Genomics">
        <title>The completed genome sequence of the pathogenic ascomycete fungus Fusarium graminearum.</title>
        <authorList>
            <person name="King R."/>
            <person name="Urban M."/>
            <person name="Hammond-Kosack M.C."/>
            <person name="Hassani-Pak K."/>
            <person name="Hammond-Kosack K.E."/>
        </authorList>
    </citation>
    <scope>NUCLEOTIDE SEQUENCE [LARGE SCALE GENOMIC DNA]</scope>
    <source>
        <strain evidence="3">ATCC MYA-4620 / CBS 123657 / FGSC 9075 / NRRL 31084 / PH-1</strain>
        <strain evidence="1">PH-1</strain>
    </source>
</reference>
<dbReference type="AlphaFoldDB" id="A0A098D086"/>
<reference evidence="2 3" key="1">
    <citation type="journal article" date="2007" name="Science">
        <title>The Fusarium graminearum genome reveals a link between localized polymorphism and pathogen specialization.</title>
        <authorList>
            <person name="Cuomo C.A."/>
            <person name="Gueldener U."/>
            <person name="Xu J.-R."/>
            <person name="Trail F."/>
            <person name="Turgeon B.G."/>
            <person name="Di Pietro A."/>
            <person name="Walton J.D."/>
            <person name="Ma L.-J."/>
            <person name="Baker S.E."/>
            <person name="Rep M."/>
            <person name="Adam G."/>
            <person name="Antoniw J."/>
            <person name="Baldwin T."/>
            <person name="Calvo S.E."/>
            <person name="Chang Y.-L."/>
            <person name="DeCaprio D."/>
            <person name="Gale L.R."/>
            <person name="Gnerre S."/>
            <person name="Goswami R.S."/>
            <person name="Hammond-Kosack K."/>
            <person name="Harris L.J."/>
            <person name="Hilburn K."/>
            <person name="Kennell J.C."/>
            <person name="Kroken S."/>
            <person name="Magnuson J.K."/>
            <person name="Mannhaupt G."/>
            <person name="Mauceli E.W."/>
            <person name="Mewes H.-W."/>
            <person name="Mitterbauer R."/>
            <person name="Muehlbauer G."/>
            <person name="Muensterkoetter M."/>
            <person name="Nelson D."/>
            <person name="O'Donnell K."/>
            <person name="Ouellet T."/>
            <person name="Qi W."/>
            <person name="Quesneville H."/>
            <person name="Roncero M.I.G."/>
            <person name="Seong K.-Y."/>
            <person name="Tetko I.V."/>
            <person name="Urban M."/>
            <person name="Waalwijk C."/>
            <person name="Ward T.J."/>
            <person name="Yao J."/>
            <person name="Birren B.W."/>
            <person name="Kistler H.C."/>
        </authorList>
    </citation>
    <scope>NUCLEOTIDE SEQUENCE [LARGE SCALE GENOMIC DNA]</scope>
    <source>
        <strain evidence="3">ATCC MYA-4620 / CBS 123657 / FGSC 9075 / NRRL 31084 / PH-1</strain>
        <strain evidence="2">PH-1 / ATCC MYA-4620 / FGSC 9075 / NRRL 31084</strain>
    </source>
</reference>
<accession>A0A098D086</accession>
<protein>
    <submittedName>
        <fullName evidence="1">Chromosome 1, complete genome</fullName>
    </submittedName>
</protein>
<evidence type="ECO:0000313" key="1">
    <source>
        <dbReference type="EMBL" id="CEF72313.1"/>
    </source>
</evidence>
<dbReference type="VEuPathDB" id="FungiDB:FGRAMPH1_01G01021"/>
<dbReference type="Proteomes" id="UP000070720">
    <property type="component" value="Chromosome 1"/>
</dbReference>
<evidence type="ECO:0000313" key="3">
    <source>
        <dbReference type="Proteomes" id="UP000070720"/>
    </source>
</evidence>
<organism evidence="1 3">
    <name type="scientific">Gibberella zeae (strain ATCC MYA-4620 / CBS 123657 / FGSC 9075 / NRRL 31084 / PH-1)</name>
    <name type="common">Wheat head blight fungus</name>
    <name type="synonym">Fusarium graminearum</name>
    <dbReference type="NCBI Taxonomy" id="229533"/>
    <lineage>
        <taxon>Eukaryota</taxon>
        <taxon>Fungi</taxon>
        <taxon>Dikarya</taxon>
        <taxon>Ascomycota</taxon>
        <taxon>Pezizomycotina</taxon>
        <taxon>Sordariomycetes</taxon>
        <taxon>Hypocreomycetidae</taxon>
        <taxon>Hypocreales</taxon>
        <taxon>Nectriaceae</taxon>
        <taxon>Fusarium</taxon>
    </lineage>
</organism>
<name>A0A098D086_GIBZE</name>
<accession>A0A0E0RM38</accession>
<proteinExistence type="predicted"/>
<keyword evidence="3" id="KW-1185">Reference proteome</keyword>